<dbReference type="AlphaFoldDB" id="A0A383BX24"/>
<dbReference type="InterPro" id="IPR036278">
    <property type="entry name" value="Sialidase_sf"/>
</dbReference>
<feature type="compositionally biased region" description="Low complexity" evidence="1">
    <location>
        <begin position="11"/>
        <end position="21"/>
    </location>
</feature>
<dbReference type="Gene3D" id="2.120.10.10">
    <property type="match status" value="1"/>
</dbReference>
<accession>A0A383BX24</accession>
<evidence type="ECO:0008006" key="3">
    <source>
        <dbReference type="Google" id="ProtNLM"/>
    </source>
</evidence>
<feature type="non-terminal residue" evidence="2">
    <location>
        <position position="243"/>
    </location>
</feature>
<proteinExistence type="predicted"/>
<feature type="non-terminal residue" evidence="2">
    <location>
        <position position="1"/>
    </location>
</feature>
<dbReference type="SUPFAM" id="SSF50939">
    <property type="entry name" value="Sialidases"/>
    <property type="match status" value="1"/>
</dbReference>
<evidence type="ECO:0000313" key="2">
    <source>
        <dbReference type="EMBL" id="SVE24421.1"/>
    </source>
</evidence>
<sequence length="243" mass="27557">YEKTQHEIRFSSSSNSGSTWSEPEVISPEESAEVSIESYAPTIISNGNDVYVAWQEYRYDSTAGYYDIVHRHSGNGGNSWSSEVYVTGSIDGTQYTPEIAYGNDRVHLTWYSYNRDANARYSIEYASSDDDGDSWELQTLYEPPAGGSWSWFPNIATDDDKVYVVWQDDDWNRDGAYDFEVVLKKSEDNGETWDDGTLVVESKDTTSSFTYMLPAVACNAGIVYISYQDYIDSSYSHYFALSQ</sequence>
<feature type="region of interest" description="Disordered" evidence="1">
    <location>
        <begin position="1"/>
        <end position="23"/>
    </location>
</feature>
<dbReference type="CDD" id="cd15482">
    <property type="entry name" value="Sialidase_non-viral"/>
    <property type="match status" value="1"/>
</dbReference>
<protein>
    <recommendedName>
        <fullName evidence="3">Sialidase domain-containing protein</fullName>
    </recommendedName>
</protein>
<name>A0A383BX24_9ZZZZ</name>
<reference evidence="2" key="1">
    <citation type="submission" date="2018-05" db="EMBL/GenBank/DDBJ databases">
        <authorList>
            <person name="Lanie J.A."/>
            <person name="Ng W.-L."/>
            <person name="Kazmierczak K.M."/>
            <person name="Andrzejewski T.M."/>
            <person name="Davidsen T.M."/>
            <person name="Wayne K.J."/>
            <person name="Tettelin H."/>
            <person name="Glass J.I."/>
            <person name="Rusch D."/>
            <person name="Podicherti R."/>
            <person name="Tsui H.-C.T."/>
            <person name="Winkler M.E."/>
        </authorList>
    </citation>
    <scope>NUCLEOTIDE SEQUENCE</scope>
</reference>
<evidence type="ECO:0000256" key="1">
    <source>
        <dbReference type="SAM" id="MobiDB-lite"/>
    </source>
</evidence>
<gene>
    <name evidence="2" type="ORF">METZ01_LOCUS477275</name>
</gene>
<dbReference type="EMBL" id="UINC01203935">
    <property type="protein sequence ID" value="SVE24421.1"/>
    <property type="molecule type" value="Genomic_DNA"/>
</dbReference>
<organism evidence="2">
    <name type="scientific">marine metagenome</name>
    <dbReference type="NCBI Taxonomy" id="408172"/>
    <lineage>
        <taxon>unclassified sequences</taxon>
        <taxon>metagenomes</taxon>
        <taxon>ecological metagenomes</taxon>
    </lineage>
</organism>